<evidence type="ECO:0000256" key="5">
    <source>
        <dbReference type="ARBA" id="ARBA00031122"/>
    </source>
</evidence>
<comment type="caution">
    <text evidence="7">The sequence shown here is derived from an EMBL/GenBank/DDBJ whole genome shotgun (WGS) entry which is preliminary data.</text>
</comment>
<dbReference type="GO" id="GO:0019290">
    <property type="term" value="P:siderophore biosynthetic process"/>
    <property type="evidence" value="ECO:0007669"/>
    <property type="project" value="InterPro"/>
</dbReference>
<evidence type="ECO:0000313" key="7">
    <source>
        <dbReference type="EMBL" id="GGZ38735.1"/>
    </source>
</evidence>
<dbReference type="Pfam" id="PF13523">
    <property type="entry name" value="Acetyltransf_8"/>
    <property type="match status" value="1"/>
</dbReference>
<dbReference type="Proteomes" id="UP000630936">
    <property type="component" value="Unassembled WGS sequence"/>
</dbReference>
<dbReference type="PANTHER" id="PTHR31438">
    <property type="entry name" value="LYSINE N-ACYLTRANSFERASE C17G9.06C-RELATED"/>
    <property type="match status" value="1"/>
</dbReference>
<dbReference type="GO" id="GO:0046677">
    <property type="term" value="P:response to antibiotic"/>
    <property type="evidence" value="ECO:0007669"/>
    <property type="project" value="UniProtKB-KW"/>
</dbReference>
<evidence type="ECO:0000256" key="1">
    <source>
        <dbReference type="ARBA" id="ARBA00003818"/>
    </source>
</evidence>
<feature type="domain" description="N-acetyltransferase" evidence="6">
    <location>
        <begin position="37"/>
        <end position="202"/>
    </location>
</feature>
<dbReference type="RefSeq" id="WP_190124134.1">
    <property type="nucleotide sequence ID" value="NZ_BMWG01000010.1"/>
</dbReference>
<evidence type="ECO:0000256" key="3">
    <source>
        <dbReference type="ARBA" id="ARBA00020586"/>
    </source>
</evidence>
<gene>
    <name evidence="7" type="ORF">GCM10010387_36100</name>
</gene>
<evidence type="ECO:0000313" key="8">
    <source>
        <dbReference type="Proteomes" id="UP000630936"/>
    </source>
</evidence>
<comment type="pathway">
    <text evidence="2">Siderophore biosynthesis; mycobactin biosynthesis.</text>
</comment>
<comment type="function">
    <text evidence="1">Acyltransferase required for the direct transfer of medium- to long-chain fatty acyl moieties from a carrier protein (MbtL) on to the epsilon-amino group of lysine residue in the mycobactin core.</text>
</comment>
<dbReference type="InterPro" id="IPR019432">
    <property type="entry name" value="Acyltransferase_MbtK/IucB-like"/>
</dbReference>
<evidence type="ECO:0000256" key="4">
    <source>
        <dbReference type="ARBA" id="ARBA00023251"/>
    </source>
</evidence>
<dbReference type="GO" id="GO:0016410">
    <property type="term" value="F:N-acyltransferase activity"/>
    <property type="evidence" value="ECO:0007669"/>
    <property type="project" value="TreeGrafter"/>
</dbReference>
<dbReference type="EMBL" id="BMWG01000010">
    <property type="protein sequence ID" value="GGZ38735.1"/>
    <property type="molecule type" value="Genomic_DNA"/>
</dbReference>
<evidence type="ECO:0000259" key="6">
    <source>
        <dbReference type="PROSITE" id="PS51186"/>
    </source>
</evidence>
<dbReference type="InterPro" id="IPR016181">
    <property type="entry name" value="Acyl_CoA_acyltransferase"/>
</dbReference>
<evidence type="ECO:0000256" key="2">
    <source>
        <dbReference type="ARBA" id="ARBA00005102"/>
    </source>
</evidence>
<dbReference type="PROSITE" id="PS51186">
    <property type="entry name" value="GNAT"/>
    <property type="match status" value="1"/>
</dbReference>
<keyword evidence="8" id="KW-1185">Reference proteome</keyword>
<dbReference type="Gene3D" id="3.40.630.30">
    <property type="match status" value="1"/>
</dbReference>
<dbReference type="InterPro" id="IPR000182">
    <property type="entry name" value="GNAT_dom"/>
</dbReference>
<dbReference type="AlphaFoldDB" id="A0A918UVK8"/>
<name>A0A918UVK8_9ACTN</name>
<dbReference type="SMART" id="SM01006">
    <property type="entry name" value="AlcB"/>
    <property type="match status" value="1"/>
</dbReference>
<accession>A0A918UVK8</accession>
<organism evidence="7 8">
    <name type="scientific">Streptomyces inusitatus</name>
    <dbReference type="NCBI Taxonomy" id="68221"/>
    <lineage>
        <taxon>Bacteria</taxon>
        <taxon>Bacillati</taxon>
        <taxon>Actinomycetota</taxon>
        <taxon>Actinomycetes</taxon>
        <taxon>Kitasatosporales</taxon>
        <taxon>Streptomycetaceae</taxon>
        <taxon>Streptomyces</taxon>
    </lineage>
</organism>
<reference evidence="7" key="1">
    <citation type="journal article" date="2014" name="Int. J. Syst. Evol. Microbiol.">
        <title>Complete genome sequence of Corynebacterium casei LMG S-19264T (=DSM 44701T), isolated from a smear-ripened cheese.</title>
        <authorList>
            <consortium name="US DOE Joint Genome Institute (JGI-PGF)"/>
            <person name="Walter F."/>
            <person name="Albersmeier A."/>
            <person name="Kalinowski J."/>
            <person name="Ruckert C."/>
        </authorList>
    </citation>
    <scope>NUCLEOTIDE SEQUENCE</scope>
    <source>
        <strain evidence="7">JCM 4988</strain>
    </source>
</reference>
<sequence length="211" mass="24048">MNPTETYPVLPRYVTDGLPASWLEVPAPPTGFTRGDLFYRPVRADGPDVPMIWEWMNRPHTAKGWEYDWPLERWQAHIDAQLATGYSRPIIVEQDGRPIAYMEFYRMAQDVVGHHYRASAHDLSMHLAIADLTDTGRGLGSRIIGEVTDEFFLRDPYCNAVVYEPDAANAASRRMIENNDAACLGEVQVRHRRIALYAKARQGHPLPRMEA</sequence>
<proteinExistence type="predicted"/>
<keyword evidence="4" id="KW-0046">Antibiotic resistance</keyword>
<protein>
    <recommendedName>
        <fullName evidence="3">Lysine N-acyltransferase MbtK</fullName>
    </recommendedName>
    <alternativeName>
        <fullName evidence="5">Mycobactin synthase protein K</fullName>
    </alternativeName>
</protein>
<dbReference type="SUPFAM" id="SSF55729">
    <property type="entry name" value="Acyl-CoA N-acyltransferases (Nat)"/>
    <property type="match status" value="1"/>
</dbReference>
<reference evidence="7" key="2">
    <citation type="submission" date="2020-09" db="EMBL/GenBank/DDBJ databases">
        <authorList>
            <person name="Sun Q."/>
            <person name="Ohkuma M."/>
        </authorList>
    </citation>
    <scope>NUCLEOTIDE SEQUENCE</scope>
    <source>
        <strain evidence="7">JCM 4988</strain>
    </source>
</reference>
<dbReference type="PANTHER" id="PTHR31438:SF1">
    <property type="entry name" value="LYSINE N-ACYLTRANSFERASE C17G9.06C-RELATED"/>
    <property type="match status" value="1"/>
</dbReference>